<dbReference type="AlphaFoldDB" id="A0A2M8GIT0"/>
<organism evidence="1 2">
    <name type="scientific">Candidatus Shapirobacteria bacterium CG_4_8_14_3_um_filter_35_11</name>
    <dbReference type="NCBI Taxonomy" id="1974874"/>
    <lineage>
        <taxon>Bacteria</taxon>
        <taxon>Candidatus Shapironibacteriota</taxon>
    </lineage>
</organism>
<dbReference type="EMBL" id="PFQM01000121">
    <property type="protein sequence ID" value="PJC79705.1"/>
    <property type="molecule type" value="Genomic_DNA"/>
</dbReference>
<evidence type="ECO:0000313" key="2">
    <source>
        <dbReference type="Proteomes" id="UP000228960"/>
    </source>
</evidence>
<comment type="caution">
    <text evidence="1">The sequence shown here is derived from an EMBL/GenBank/DDBJ whole genome shotgun (WGS) entry which is preliminary data.</text>
</comment>
<reference evidence="2" key="1">
    <citation type="submission" date="2017-09" db="EMBL/GenBank/DDBJ databases">
        <title>Depth-based differentiation of microbial function through sediment-hosted aquifers and enrichment of novel symbionts in the deep terrestrial subsurface.</title>
        <authorList>
            <person name="Probst A.J."/>
            <person name="Ladd B."/>
            <person name="Jarett J.K."/>
            <person name="Geller-Mcgrath D.E."/>
            <person name="Sieber C.M.K."/>
            <person name="Emerson J.B."/>
            <person name="Anantharaman K."/>
            <person name="Thomas B.C."/>
            <person name="Malmstrom R."/>
            <person name="Stieglmeier M."/>
            <person name="Klingl A."/>
            <person name="Woyke T."/>
            <person name="Ryan C.M."/>
            <person name="Banfield J.F."/>
        </authorList>
    </citation>
    <scope>NUCLEOTIDE SEQUENCE [LARGE SCALE GENOMIC DNA]</scope>
</reference>
<accession>A0A2M8GIT0</accession>
<protein>
    <submittedName>
        <fullName evidence="1">Uncharacterized protein</fullName>
    </submittedName>
</protein>
<dbReference type="Proteomes" id="UP000228960">
    <property type="component" value="Unassembled WGS sequence"/>
</dbReference>
<gene>
    <name evidence="1" type="ORF">CO009_03775</name>
</gene>
<proteinExistence type="predicted"/>
<sequence>MSKRKPFFEARDTFIVTNTENAYHGGYMALADSESDVLGMPIGYEVVKVETNGKRHLKLNFCSREKLRKNGRTNMTFYDNGREYFLPVYVKKLGKRPSPIDTAS</sequence>
<evidence type="ECO:0000313" key="1">
    <source>
        <dbReference type="EMBL" id="PJC79705.1"/>
    </source>
</evidence>
<name>A0A2M8GIT0_9BACT</name>